<name>A0A7T3V4L5_9SPIR</name>
<dbReference type="InterPro" id="IPR042095">
    <property type="entry name" value="SUMF_sf"/>
</dbReference>
<reference evidence="3 4" key="1">
    <citation type="submission" date="2020-11" db="EMBL/GenBank/DDBJ databases">
        <title>Treponema Peruensis nv. sp., first commensal Treponema isolated from human feces.</title>
        <authorList>
            <person name="Belkhou C."/>
            <person name="Raes J."/>
        </authorList>
    </citation>
    <scope>NUCLEOTIDE SEQUENCE [LARGE SCALE GENOMIC DNA]</scope>
    <source>
        <strain evidence="3 4">RCC2812</strain>
    </source>
</reference>
<protein>
    <submittedName>
        <fullName evidence="3">SUMF1/EgtB/PvdO family nonheme iron enzyme</fullName>
    </submittedName>
</protein>
<organism evidence="3 4">
    <name type="scientific">Treponema peruense</name>
    <dbReference type="NCBI Taxonomy" id="2787628"/>
    <lineage>
        <taxon>Bacteria</taxon>
        <taxon>Pseudomonadati</taxon>
        <taxon>Spirochaetota</taxon>
        <taxon>Spirochaetia</taxon>
        <taxon>Spirochaetales</taxon>
        <taxon>Treponemataceae</taxon>
        <taxon>Treponema</taxon>
    </lineage>
</organism>
<keyword evidence="4" id="KW-1185">Reference proteome</keyword>
<feature type="coiled-coil region" evidence="1">
    <location>
        <begin position="305"/>
        <end position="350"/>
    </location>
</feature>
<dbReference type="Gene3D" id="3.90.1580.10">
    <property type="entry name" value="paralog of FGE (formylglycine-generating enzyme)"/>
    <property type="match status" value="1"/>
</dbReference>
<proteinExistence type="predicted"/>
<sequence>MNNSFKLSFFIFTGFICVSCESTRLISNFSGYDYKNQTNLNLKVRPEWTTKIPIEEDTVDGKIYHFIGSYSASEKEANGSQLEFVRTKAAEDARIQVSNFLNSEIKSTVKDFVQESGVSSDKNINGKKTSVENRKSEDELYIESYFKSFSSFGGLIRRNEFWECYESQKKKDRKTFYKSWIHYTISQKDIDKAKSEMEHKEKISEKEKRMFENYSSRSTYVIKLIQNTNFLEKESEYKNLYFELCEINSVLKGLTYYSTLDLADEEHRKYEACLETIKKTLEEFDPTDVQKQQYLYVIRTQASELEQKSDYIQKLESDISFLKQEKSGIVKEFENQLSLKNEKIELTNNLIKEFQTGIYDEISELQKQGIRLVSTNIFAVYPAKPELKNSENGFQYCVNAVTNREWISFLTMKGMADYSKAENGLDEPVQNLSFYDAASYCNWLSRLYGLPEFYSIEEDKIGFNNNSGYRLPFKSEMNEIQNEKIFSTFSETFSCWTNDFCVYSSSFGKLQILSEEIPPSMLKEKLAGLIIARSNDADK</sequence>
<dbReference type="KEGG" id="tper:IWA51_09715"/>
<evidence type="ECO:0000313" key="3">
    <source>
        <dbReference type="EMBL" id="QQA00538.1"/>
    </source>
</evidence>
<dbReference type="InterPro" id="IPR005532">
    <property type="entry name" value="SUMF_dom"/>
</dbReference>
<dbReference type="Pfam" id="PF03781">
    <property type="entry name" value="FGE-sulfatase"/>
    <property type="match status" value="1"/>
</dbReference>
<evidence type="ECO:0000256" key="1">
    <source>
        <dbReference type="SAM" id="Coils"/>
    </source>
</evidence>
<feature type="domain" description="Sulfatase-modifying factor enzyme-like" evidence="2">
    <location>
        <begin position="400"/>
        <end position="477"/>
    </location>
</feature>
<dbReference type="EMBL" id="CP064936">
    <property type="protein sequence ID" value="QQA00538.1"/>
    <property type="molecule type" value="Genomic_DNA"/>
</dbReference>
<dbReference type="InterPro" id="IPR016187">
    <property type="entry name" value="CTDL_fold"/>
</dbReference>
<dbReference type="AlphaFoldDB" id="A0A7T3V4L5"/>
<evidence type="ECO:0000313" key="4">
    <source>
        <dbReference type="Proteomes" id="UP000595224"/>
    </source>
</evidence>
<gene>
    <name evidence="3" type="ORF">IWA51_09715</name>
</gene>
<keyword evidence="1" id="KW-0175">Coiled coil</keyword>
<dbReference type="RefSeq" id="WP_198442261.1">
    <property type="nucleotide sequence ID" value="NZ_CBCSHE010000009.1"/>
</dbReference>
<evidence type="ECO:0000259" key="2">
    <source>
        <dbReference type="Pfam" id="PF03781"/>
    </source>
</evidence>
<dbReference type="SUPFAM" id="SSF56436">
    <property type="entry name" value="C-type lectin-like"/>
    <property type="match status" value="1"/>
</dbReference>
<accession>A0A7T3V4L5</accession>
<dbReference type="Proteomes" id="UP000595224">
    <property type="component" value="Chromosome"/>
</dbReference>